<keyword evidence="3 11" id="KW-0894">Sodium channel</keyword>
<evidence type="ECO:0000256" key="9">
    <source>
        <dbReference type="ARBA" id="ARBA00023201"/>
    </source>
</evidence>
<dbReference type="GO" id="GO:0005886">
    <property type="term" value="C:plasma membrane"/>
    <property type="evidence" value="ECO:0007669"/>
    <property type="project" value="TreeGrafter"/>
</dbReference>
<evidence type="ECO:0000313" key="14">
    <source>
        <dbReference type="EMBL" id="ELU09628.1"/>
    </source>
</evidence>
<dbReference type="Gene3D" id="1.10.287.820">
    <property type="entry name" value="Acid-sensing ion channel domain"/>
    <property type="match status" value="1"/>
</dbReference>
<evidence type="ECO:0000256" key="13">
    <source>
        <dbReference type="SAM" id="Phobius"/>
    </source>
</evidence>
<evidence type="ECO:0000256" key="4">
    <source>
        <dbReference type="ARBA" id="ARBA00022692"/>
    </source>
</evidence>
<keyword evidence="16" id="KW-1185">Reference proteome</keyword>
<dbReference type="AlphaFoldDB" id="R7UU12"/>
<comment type="similarity">
    <text evidence="11">Belongs to the amiloride-sensitive sodium channel (TC 1.A.6) family.</text>
</comment>
<sequence length="438" mass="49592">MAELSWNGEVRKSNASAGQENTQDSDGSEILDKKAHFAEYAANATIHGLRNTVDPAIGRVRRILWVLLLVGFAGYLILTIIFRVQRYITYPVASKMQMIETDIIALPAMTICNINMIRKSYAEKDELIKNVFLGFDIATQSQSNLNISDPKVAEKVDAEYDYHSIFIDGGYQLQDMIDFCMLNSSLVTCSDYFTTISTPMGNCFTFQSMEFIQKKGRLVASQSGVEQGLSITVNISQDEYFYQKYSYSAGIRVMRMPPPYGDNTCIDIDNSNIRSHLKYFDEYTKSGCIEECNIDFLISSCQCVPHMTNIKNVFKTNREYLNKCKCHDPCIKTSYQVTKSEASYPSEKRIKDISTQYGIVNLSNLSTTMRKDRLALTLYISEMNYNLYKESSAYSIGDFQSDVGGNLGLCLGASFLSLAELMEYFIFVIFKCAHNFPK</sequence>
<evidence type="ECO:0000256" key="12">
    <source>
        <dbReference type="SAM" id="MobiDB-lite"/>
    </source>
</evidence>
<reference evidence="15" key="3">
    <citation type="submission" date="2015-06" db="UniProtKB">
        <authorList>
            <consortium name="EnsemblMetazoa"/>
        </authorList>
    </citation>
    <scope>IDENTIFICATION</scope>
</reference>
<dbReference type="HOGENOM" id="CLU_020415_3_2_1"/>
<dbReference type="OrthoDB" id="8065060at2759"/>
<keyword evidence="9 11" id="KW-0739">Sodium transport</keyword>
<reference evidence="16" key="1">
    <citation type="submission" date="2012-12" db="EMBL/GenBank/DDBJ databases">
        <authorList>
            <person name="Hellsten U."/>
            <person name="Grimwood J."/>
            <person name="Chapman J.A."/>
            <person name="Shapiro H."/>
            <person name="Aerts A."/>
            <person name="Otillar R.P."/>
            <person name="Terry A.Y."/>
            <person name="Boore J.L."/>
            <person name="Simakov O."/>
            <person name="Marletaz F."/>
            <person name="Cho S.-J."/>
            <person name="Edsinger-Gonzales E."/>
            <person name="Havlak P."/>
            <person name="Kuo D.-H."/>
            <person name="Larsson T."/>
            <person name="Lv J."/>
            <person name="Arendt D."/>
            <person name="Savage R."/>
            <person name="Osoegawa K."/>
            <person name="de Jong P."/>
            <person name="Lindberg D.R."/>
            <person name="Seaver E.C."/>
            <person name="Weisblat D.A."/>
            <person name="Putnam N.H."/>
            <person name="Grigoriev I.V."/>
            <person name="Rokhsar D.S."/>
        </authorList>
    </citation>
    <scope>NUCLEOTIDE SEQUENCE</scope>
    <source>
        <strain evidence="16">I ESC-2004</strain>
    </source>
</reference>
<evidence type="ECO:0000256" key="3">
    <source>
        <dbReference type="ARBA" id="ARBA00022461"/>
    </source>
</evidence>
<dbReference type="STRING" id="283909.R7UU12"/>
<name>R7UU12_CAPTE</name>
<dbReference type="EMBL" id="AMQN01021065">
    <property type="status" value="NOT_ANNOTATED_CDS"/>
    <property type="molecule type" value="Genomic_DNA"/>
</dbReference>
<keyword evidence="2 11" id="KW-0813">Transport</keyword>
<evidence type="ECO:0000256" key="8">
    <source>
        <dbReference type="ARBA" id="ARBA00023136"/>
    </source>
</evidence>
<proteinExistence type="inferred from homology"/>
<accession>R7UU12</accession>
<evidence type="ECO:0000256" key="5">
    <source>
        <dbReference type="ARBA" id="ARBA00022989"/>
    </source>
</evidence>
<feature type="compositionally biased region" description="Polar residues" evidence="12">
    <location>
        <begin position="13"/>
        <end position="25"/>
    </location>
</feature>
<feature type="region of interest" description="Disordered" evidence="12">
    <location>
        <begin position="1"/>
        <end position="27"/>
    </location>
</feature>
<evidence type="ECO:0000256" key="6">
    <source>
        <dbReference type="ARBA" id="ARBA00023053"/>
    </source>
</evidence>
<keyword evidence="10 11" id="KW-0407">Ion channel</keyword>
<evidence type="ECO:0000256" key="10">
    <source>
        <dbReference type="ARBA" id="ARBA00023303"/>
    </source>
</evidence>
<dbReference type="Proteomes" id="UP000014760">
    <property type="component" value="Unassembled WGS sequence"/>
</dbReference>
<evidence type="ECO:0000256" key="2">
    <source>
        <dbReference type="ARBA" id="ARBA00022448"/>
    </source>
</evidence>
<evidence type="ECO:0000313" key="16">
    <source>
        <dbReference type="Proteomes" id="UP000014760"/>
    </source>
</evidence>
<dbReference type="PANTHER" id="PTHR11690">
    <property type="entry name" value="AMILORIDE-SENSITIVE SODIUM CHANNEL-RELATED"/>
    <property type="match status" value="1"/>
</dbReference>
<reference evidence="14 16" key="2">
    <citation type="journal article" date="2013" name="Nature">
        <title>Insights into bilaterian evolution from three spiralian genomes.</title>
        <authorList>
            <person name="Simakov O."/>
            <person name="Marletaz F."/>
            <person name="Cho S.J."/>
            <person name="Edsinger-Gonzales E."/>
            <person name="Havlak P."/>
            <person name="Hellsten U."/>
            <person name="Kuo D.H."/>
            <person name="Larsson T."/>
            <person name="Lv J."/>
            <person name="Arendt D."/>
            <person name="Savage R."/>
            <person name="Osoegawa K."/>
            <person name="de Jong P."/>
            <person name="Grimwood J."/>
            <person name="Chapman J.A."/>
            <person name="Shapiro H."/>
            <person name="Aerts A."/>
            <person name="Otillar R.P."/>
            <person name="Terry A.Y."/>
            <person name="Boore J.L."/>
            <person name="Grigoriev I.V."/>
            <person name="Lindberg D.R."/>
            <person name="Seaver E.C."/>
            <person name="Weisblat D.A."/>
            <person name="Putnam N.H."/>
            <person name="Rokhsar D.S."/>
        </authorList>
    </citation>
    <scope>NUCLEOTIDE SEQUENCE</scope>
    <source>
        <strain evidence="14 16">I ESC-2004</strain>
    </source>
</reference>
<dbReference type="InterPro" id="IPR001873">
    <property type="entry name" value="ENaC"/>
</dbReference>
<dbReference type="FunCoup" id="R7UU12">
    <property type="interactions" value="96"/>
</dbReference>
<evidence type="ECO:0000256" key="11">
    <source>
        <dbReference type="RuleBase" id="RU000679"/>
    </source>
</evidence>
<feature type="transmembrane region" description="Helical" evidence="13">
    <location>
        <begin position="63"/>
        <end position="82"/>
    </location>
</feature>
<dbReference type="Pfam" id="PF00858">
    <property type="entry name" value="ASC"/>
    <property type="match status" value="2"/>
</dbReference>
<gene>
    <name evidence="14" type="ORF">CAPTEDRAFT_190803</name>
</gene>
<keyword evidence="4 11" id="KW-0812">Transmembrane</keyword>
<dbReference type="Gene3D" id="1.10.287.770">
    <property type="entry name" value="YojJ-like"/>
    <property type="match status" value="1"/>
</dbReference>
<protein>
    <submittedName>
        <fullName evidence="14 15">Uncharacterized protein</fullName>
    </submittedName>
</protein>
<dbReference type="OMA" id="CCAFNYH"/>
<evidence type="ECO:0000256" key="1">
    <source>
        <dbReference type="ARBA" id="ARBA00004141"/>
    </source>
</evidence>
<dbReference type="PRINTS" id="PR01078">
    <property type="entry name" value="AMINACHANNEL"/>
</dbReference>
<keyword evidence="6" id="KW-0915">Sodium</keyword>
<keyword evidence="7 11" id="KW-0406">Ion transport</keyword>
<comment type="subcellular location">
    <subcellularLocation>
        <location evidence="1">Membrane</location>
        <topology evidence="1">Multi-pass membrane protein</topology>
    </subcellularLocation>
</comment>
<evidence type="ECO:0000313" key="15">
    <source>
        <dbReference type="EnsemblMetazoa" id="CapteP190803"/>
    </source>
</evidence>
<dbReference type="EMBL" id="KB298085">
    <property type="protein sequence ID" value="ELU09628.1"/>
    <property type="molecule type" value="Genomic_DNA"/>
</dbReference>
<evidence type="ECO:0000256" key="7">
    <source>
        <dbReference type="ARBA" id="ARBA00023065"/>
    </source>
</evidence>
<dbReference type="GO" id="GO:0015280">
    <property type="term" value="F:ligand-gated sodium channel activity"/>
    <property type="evidence" value="ECO:0007669"/>
    <property type="project" value="TreeGrafter"/>
</dbReference>
<keyword evidence="5 13" id="KW-1133">Transmembrane helix</keyword>
<keyword evidence="8 13" id="KW-0472">Membrane</keyword>
<dbReference type="EnsemblMetazoa" id="CapteT190803">
    <property type="protein sequence ID" value="CapteP190803"/>
    <property type="gene ID" value="CapteG190803"/>
</dbReference>
<organism evidence="14">
    <name type="scientific">Capitella teleta</name>
    <name type="common">Polychaete worm</name>
    <dbReference type="NCBI Taxonomy" id="283909"/>
    <lineage>
        <taxon>Eukaryota</taxon>
        <taxon>Metazoa</taxon>
        <taxon>Spiralia</taxon>
        <taxon>Lophotrochozoa</taxon>
        <taxon>Annelida</taxon>
        <taxon>Polychaeta</taxon>
        <taxon>Sedentaria</taxon>
        <taxon>Scolecida</taxon>
        <taxon>Capitellidae</taxon>
        <taxon>Capitella</taxon>
    </lineage>
</organism>